<gene>
    <name evidence="1" type="ORF">Tco_0726762</name>
</gene>
<accession>A0ABQ4YHG0</accession>
<sequence length="106" mass="11917">MFTHDPRSAKASKGFESPTLQGRVNSLGSSIFAGISPWINVDPFCLGLSFLRIYLIWRYRLGRELGLQELVVLEQDELPSCIGLEFRARLDGGQMYSGQIEAKRLP</sequence>
<reference evidence="1" key="2">
    <citation type="submission" date="2022-01" db="EMBL/GenBank/DDBJ databases">
        <authorList>
            <person name="Yamashiro T."/>
            <person name="Shiraishi A."/>
            <person name="Satake H."/>
            <person name="Nakayama K."/>
        </authorList>
    </citation>
    <scope>NUCLEOTIDE SEQUENCE</scope>
</reference>
<organism evidence="1 2">
    <name type="scientific">Tanacetum coccineum</name>
    <dbReference type="NCBI Taxonomy" id="301880"/>
    <lineage>
        <taxon>Eukaryota</taxon>
        <taxon>Viridiplantae</taxon>
        <taxon>Streptophyta</taxon>
        <taxon>Embryophyta</taxon>
        <taxon>Tracheophyta</taxon>
        <taxon>Spermatophyta</taxon>
        <taxon>Magnoliopsida</taxon>
        <taxon>eudicotyledons</taxon>
        <taxon>Gunneridae</taxon>
        <taxon>Pentapetalae</taxon>
        <taxon>asterids</taxon>
        <taxon>campanulids</taxon>
        <taxon>Asterales</taxon>
        <taxon>Asteraceae</taxon>
        <taxon>Asteroideae</taxon>
        <taxon>Anthemideae</taxon>
        <taxon>Anthemidinae</taxon>
        <taxon>Tanacetum</taxon>
    </lineage>
</organism>
<comment type="caution">
    <text evidence="1">The sequence shown here is derived from an EMBL/GenBank/DDBJ whole genome shotgun (WGS) entry which is preliminary data.</text>
</comment>
<evidence type="ECO:0000313" key="1">
    <source>
        <dbReference type="EMBL" id="GJS76881.1"/>
    </source>
</evidence>
<keyword evidence="2" id="KW-1185">Reference proteome</keyword>
<name>A0ABQ4YHG0_9ASTR</name>
<evidence type="ECO:0000313" key="2">
    <source>
        <dbReference type="Proteomes" id="UP001151760"/>
    </source>
</evidence>
<reference evidence="1" key="1">
    <citation type="journal article" date="2022" name="Int. J. Mol. Sci.">
        <title>Draft Genome of Tanacetum Coccineum: Genomic Comparison of Closely Related Tanacetum-Family Plants.</title>
        <authorList>
            <person name="Yamashiro T."/>
            <person name="Shiraishi A."/>
            <person name="Nakayama K."/>
            <person name="Satake H."/>
        </authorList>
    </citation>
    <scope>NUCLEOTIDE SEQUENCE</scope>
</reference>
<dbReference type="EMBL" id="BQNB010010408">
    <property type="protein sequence ID" value="GJS76881.1"/>
    <property type="molecule type" value="Genomic_DNA"/>
</dbReference>
<proteinExistence type="predicted"/>
<dbReference type="Proteomes" id="UP001151760">
    <property type="component" value="Unassembled WGS sequence"/>
</dbReference>
<protein>
    <submittedName>
        <fullName evidence="1">Uncharacterized protein</fullName>
    </submittedName>
</protein>